<keyword evidence="4" id="KW-0274">FAD</keyword>
<keyword evidence="10" id="KW-1185">Reference proteome</keyword>
<comment type="similarity">
    <text evidence="2">Belongs to the class-III pyridine nucleotide-disulfide oxidoreductase family.</text>
</comment>
<evidence type="ECO:0000256" key="2">
    <source>
        <dbReference type="ARBA" id="ARBA00009130"/>
    </source>
</evidence>
<dbReference type="RefSeq" id="WP_110521376.1">
    <property type="nucleotide sequence ID" value="NZ_PDOF01000003.1"/>
</dbReference>
<dbReference type="PANTHER" id="PTHR43429:SF1">
    <property type="entry name" value="NAD(P)H SULFUR OXIDOREDUCTASE (COA-DEPENDENT)"/>
    <property type="match status" value="1"/>
</dbReference>
<dbReference type="InterPro" id="IPR036188">
    <property type="entry name" value="FAD/NAD-bd_sf"/>
</dbReference>
<evidence type="ECO:0000256" key="6">
    <source>
        <dbReference type="ARBA" id="ARBA00023284"/>
    </source>
</evidence>
<dbReference type="Pfam" id="PF07992">
    <property type="entry name" value="Pyr_redox_2"/>
    <property type="match status" value="1"/>
</dbReference>
<protein>
    <submittedName>
        <fullName evidence="9">CoA-disulfide reductase</fullName>
    </submittedName>
</protein>
<dbReference type="InterPro" id="IPR050260">
    <property type="entry name" value="FAD-bd_OxRdtase"/>
</dbReference>
<dbReference type="OrthoDB" id="9802028at2"/>
<evidence type="ECO:0000256" key="5">
    <source>
        <dbReference type="ARBA" id="ARBA00023002"/>
    </source>
</evidence>
<evidence type="ECO:0000313" key="10">
    <source>
        <dbReference type="Proteomes" id="UP000248066"/>
    </source>
</evidence>
<dbReference type="InterPro" id="IPR016156">
    <property type="entry name" value="FAD/NAD-linked_Rdtase_dimer_sf"/>
</dbReference>
<dbReference type="PRINTS" id="PR00368">
    <property type="entry name" value="FADPNR"/>
</dbReference>
<dbReference type="SUPFAM" id="SSF55424">
    <property type="entry name" value="FAD/NAD-linked reductases, dimerisation (C-terminal) domain"/>
    <property type="match status" value="1"/>
</dbReference>
<evidence type="ECO:0000256" key="3">
    <source>
        <dbReference type="ARBA" id="ARBA00022630"/>
    </source>
</evidence>
<accession>A0A2W0H4Z9</accession>
<comment type="cofactor">
    <cofactor evidence="1">
        <name>FAD</name>
        <dbReference type="ChEBI" id="CHEBI:57692"/>
    </cofactor>
</comment>
<reference evidence="9 10" key="1">
    <citation type="submission" date="2017-10" db="EMBL/GenBank/DDBJ databases">
        <title>Bacillus sp. nov., a halophilic bacterium isolated from a Yangshapao Lake.</title>
        <authorList>
            <person name="Wang H."/>
        </authorList>
    </citation>
    <scope>NUCLEOTIDE SEQUENCE [LARGE SCALE GENOMIC DNA]</scope>
    <source>
        <strain evidence="9 10">YSP-3</strain>
    </source>
</reference>
<sequence length="443" mass="48598">MNYVIIGGDAAGMSAAMQIVRRDKEARVTTLEMGGIYSYAQCGLPYYIGGLTPDSESLIARSRDTFEEEYGIDARVYHQVTEIDPDSKTVRGTNLKTDEPFELSYDKCLIATGAAPVMPPIEGKELDGIHTLKTIPDAERILEDMKANVLNVTIIGGGYIGLELAENLVEKKKKVRIIDHADRLGSGYDKEISAEIEKEAKRMGIEVCTGQTVERFSGDGRVSEVVTDQDSYRADMVVVAAGVTPNTGMIDRSRVHTLDNGAIIVNAYMETNMPDLYAAGDCATQYHRIKEKNDYQPLGTHANKQGRIAGMNMCGAAQAFQGIVGTSIMKFFDLTVGKTGLGEQEADEMNFTCDCDAFEGHSHAGYYPDNEPLLLKVVSHKVTGHFLGLQAVGRRGVDKRIDVAATALYHRMTMSDIENLDLSYAPPYNGVWDPLQQASRRVK</sequence>
<comment type="caution">
    <text evidence="9">The sequence shown here is derived from an EMBL/GenBank/DDBJ whole genome shotgun (WGS) entry which is preliminary data.</text>
</comment>
<dbReference type="PRINTS" id="PR00411">
    <property type="entry name" value="PNDRDTASEI"/>
</dbReference>
<dbReference type="Gene3D" id="3.50.50.60">
    <property type="entry name" value="FAD/NAD(P)-binding domain"/>
    <property type="match status" value="2"/>
</dbReference>
<evidence type="ECO:0000259" key="8">
    <source>
        <dbReference type="Pfam" id="PF07992"/>
    </source>
</evidence>
<dbReference type="EMBL" id="PDOF01000003">
    <property type="protein sequence ID" value="PYZ96101.1"/>
    <property type="molecule type" value="Genomic_DNA"/>
</dbReference>
<feature type="domain" description="FAD/NAD(P)-binding" evidence="8">
    <location>
        <begin position="2"/>
        <end position="286"/>
    </location>
</feature>
<keyword evidence="6" id="KW-0676">Redox-active center</keyword>
<dbReference type="AlphaFoldDB" id="A0A2W0H4Z9"/>
<keyword evidence="3" id="KW-0285">Flavoprotein</keyword>
<dbReference type="InterPro" id="IPR023753">
    <property type="entry name" value="FAD/NAD-binding_dom"/>
</dbReference>
<evidence type="ECO:0000313" key="9">
    <source>
        <dbReference type="EMBL" id="PYZ96101.1"/>
    </source>
</evidence>
<dbReference type="Pfam" id="PF02852">
    <property type="entry name" value="Pyr_redox_dim"/>
    <property type="match status" value="1"/>
</dbReference>
<keyword evidence="5" id="KW-0560">Oxidoreductase</keyword>
<evidence type="ECO:0000259" key="7">
    <source>
        <dbReference type="Pfam" id="PF02852"/>
    </source>
</evidence>
<evidence type="ECO:0000256" key="1">
    <source>
        <dbReference type="ARBA" id="ARBA00001974"/>
    </source>
</evidence>
<name>A0A2W0H4Z9_9BACI</name>
<dbReference type="Proteomes" id="UP000248066">
    <property type="component" value="Unassembled WGS sequence"/>
</dbReference>
<dbReference type="GO" id="GO:0016491">
    <property type="term" value="F:oxidoreductase activity"/>
    <property type="evidence" value="ECO:0007669"/>
    <property type="project" value="UniProtKB-KW"/>
</dbReference>
<evidence type="ECO:0000256" key="4">
    <source>
        <dbReference type="ARBA" id="ARBA00022827"/>
    </source>
</evidence>
<feature type="domain" description="Pyridine nucleotide-disulphide oxidoreductase dimerisation" evidence="7">
    <location>
        <begin position="328"/>
        <end position="429"/>
    </location>
</feature>
<gene>
    <name evidence="9" type="ORF">CR205_17180</name>
</gene>
<dbReference type="InterPro" id="IPR004099">
    <property type="entry name" value="Pyr_nucl-diS_OxRdtase_dimer"/>
</dbReference>
<dbReference type="PANTHER" id="PTHR43429">
    <property type="entry name" value="PYRIDINE NUCLEOTIDE-DISULFIDE OXIDOREDUCTASE DOMAIN-CONTAINING"/>
    <property type="match status" value="1"/>
</dbReference>
<dbReference type="SUPFAM" id="SSF51905">
    <property type="entry name" value="FAD/NAD(P)-binding domain"/>
    <property type="match status" value="1"/>
</dbReference>
<organism evidence="9 10">
    <name type="scientific">Alteribacter lacisalsi</name>
    <dbReference type="NCBI Taxonomy" id="2045244"/>
    <lineage>
        <taxon>Bacteria</taxon>
        <taxon>Bacillati</taxon>
        <taxon>Bacillota</taxon>
        <taxon>Bacilli</taxon>
        <taxon>Bacillales</taxon>
        <taxon>Bacillaceae</taxon>
        <taxon>Alteribacter</taxon>
    </lineage>
</organism>
<proteinExistence type="inferred from homology"/>